<dbReference type="InterPro" id="IPR001330">
    <property type="entry name" value="Prenyltrans"/>
</dbReference>
<reference evidence="14" key="1">
    <citation type="journal article" date="2016" name="Genome Announc.">
        <title>Genome sequences of three species of Hanseniaspora isolated from spontaneous wine fermentations.</title>
        <authorList>
            <person name="Sternes P.R."/>
            <person name="Lee D."/>
            <person name="Kutyna D.R."/>
            <person name="Borneman A.R."/>
        </authorList>
    </citation>
    <scope>NUCLEOTIDE SEQUENCE [LARGE SCALE GENOMIC DNA]</scope>
    <source>
        <strain evidence="14">AWRI3579</strain>
    </source>
</reference>
<dbReference type="EC" id="2.5.1.60" evidence="3 11"/>
<dbReference type="STRING" id="56408.A0A1E5R4U7"/>
<dbReference type="OrthoDB" id="5428259at2759"/>
<dbReference type="GO" id="GO:0046872">
    <property type="term" value="F:metal ion binding"/>
    <property type="evidence" value="ECO:0007669"/>
    <property type="project" value="UniProtKB-KW"/>
</dbReference>
<evidence type="ECO:0000256" key="6">
    <source>
        <dbReference type="ARBA" id="ARBA00022723"/>
    </source>
</evidence>
<dbReference type="GO" id="GO:0005968">
    <property type="term" value="C:Rab-protein geranylgeranyltransferase complex"/>
    <property type="evidence" value="ECO:0007669"/>
    <property type="project" value="UniProtKB-UniRule"/>
</dbReference>
<evidence type="ECO:0000256" key="11">
    <source>
        <dbReference type="RuleBase" id="RU365076"/>
    </source>
</evidence>
<dbReference type="GO" id="GO:0072657">
    <property type="term" value="P:protein localization to membrane"/>
    <property type="evidence" value="ECO:0007669"/>
    <property type="project" value="UniProtKB-ARBA"/>
</dbReference>
<dbReference type="SUPFAM" id="SSF48239">
    <property type="entry name" value="Terpenoid cyclases/Protein prenyltransferases"/>
    <property type="match status" value="1"/>
</dbReference>
<dbReference type="Proteomes" id="UP000095728">
    <property type="component" value="Unassembled WGS sequence"/>
</dbReference>
<evidence type="ECO:0000313" key="13">
    <source>
        <dbReference type="EMBL" id="OEJ81910.1"/>
    </source>
</evidence>
<dbReference type="PANTHER" id="PTHR11774">
    <property type="entry name" value="GERANYLGERANYL TRANSFERASE TYPE BETA SUBUNIT"/>
    <property type="match status" value="1"/>
</dbReference>
<keyword evidence="8 11" id="KW-0862">Zinc</keyword>
<evidence type="ECO:0000256" key="5">
    <source>
        <dbReference type="ARBA" id="ARBA00022679"/>
    </source>
</evidence>
<dbReference type="EMBL" id="LPNM01000010">
    <property type="protein sequence ID" value="OEJ81910.1"/>
    <property type="molecule type" value="Genomic_DNA"/>
</dbReference>
<evidence type="ECO:0000256" key="4">
    <source>
        <dbReference type="ARBA" id="ARBA00022602"/>
    </source>
</evidence>
<evidence type="ECO:0000256" key="3">
    <source>
        <dbReference type="ARBA" id="ARBA00012656"/>
    </source>
</evidence>
<accession>A0A1E5R4U7</accession>
<proteinExistence type="inferred from homology"/>
<keyword evidence="4 11" id="KW-0637">Prenyltransferase</keyword>
<keyword evidence="5 11" id="KW-0808">Transferase</keyword>
<name>A0A1E5R4U7_9ASCO</name>
<evidence type="ECO:0000256" key="9">
    <source>
        <dbReference type="ARBA" id="ARBA00047658"/>
    </source>
</evidence>
<dbReference type="FunFam" id="1.50.10.20:FF:000012">
    <property type="entry name" value="Geranylgeranyl transferase type-2 subunit beta"/>
    <property type="match status" value="1"/>
</dbReference>
<evidence type="ECO:0000259" key="12">
    <source>
        <dbReference type="Pfam" id="PF00432"/>
    </source>
</evidence>
<evidence type="ECO:0000313" key="14">
    <source>
        <dbReference type="Proteomes" id="UP000095728"/>
    </source>
</evidence>
<dbReference type="CDD" id="cd02894">
    <property type="entry name" value="GGTase-II"/>
    <property type="match status" value="1"/>
</dbReference>
<gene>
    <name evidence="13" type="ORF">AWRI3579_g3512</name>
</gene>
<keyword evidence="7" id="KW-0677">Repeat</keyword>
<evidence type="ECO:0000256" key="1">
    <source>
        <dbReference type="ARBA" id="ARBA00010497"/>
    </source>
</evidence>
<dbReference type="FunCoup" id="A0A1E5R4U7">
    <property type="interactions" value="308"/>
</dbReference>
<comment type="similarity">
    <text evidence="1 11">Belongs to the protein prenyltransferase subunit beta family.</text>
</comment>
<dbReference type="InterPro" id="IPR045089">
    <property type="entry name" value="PGGT1B-like"/>
</dbReference>
<dbReference type="InterPro" id="IPR026873">
    <property type="entry name" value="Ptb1"/>
</dbReference>
<dbReference type="Gene3D" id="1.50.10.20">
    <property type="match status" value="1"/>
</dbReference>
<organism evidence="13 14">
    <name type="scientific">Hanseniaspora osmophila</name>
    <dbReference type="NCBI Taxonomy" id="56408"/>
    <lineage>
        <taxon>Eukaryota</taxon>
        <taxon>Fungi</taxon>
        <taxon>Dikarya</taxon>
        <taxon>Ascomycota</taxon>
        <taxon>Saccharomycotina</taxon>
        <taxon>Saccharomycetes</taxon>
        <taxon>Saccharomycodales</taxon>
        <taxon>Saccharomycodaceae</taxon>
        <taxon>Hanseniaspora</taxon>
    </lineage>
</organism>
<dbReference type="InterPro" id="IPR008930">
    <property type="entry name" value="Terpenoid_cyclase/PrenylTrfase"/>
</dbReference>
<evidence type="ECO:0000256" key="8">
    <source>
        <dbReference type="ARBA" id="ARBA00022833"/>
    </source>
</evidence>
<keyword evidence="14" id="KW-1185">Reference proteome</keyword>
<comment type="cofactor">
    <cofactor evidence="11">
        <name>Zn(2+)</name>
        <dbReference type="ChEBI" id="CHEBI:29105"/>
    </cofactor>
    <text evidence="11">Binds 1 zinc ion per subunit.</text>
</comment>
<dbReference type="InParanoid" id="A0A1E5R4U7"/>
<sequence length="327" mass="36746">MSTPPFFREKHIAYVKSLDTKTQNYEYWLTEHLRLNGVYWGLTALCCLKSKDTFDKDEVIKFVLDCWDEENGSFAPFPKHDAHLLTTLSGVQILATYDSLHVLGKPKIDRIVEFVERNQNDDGSFQGDEFGEIDTRFSLNALATLSILGRLSKKVVDPAVDFIGRCYNFDGGFGLCPGSESHAAQVFTCLASLAIADKIHEVLSPEQLQNVEWYLAERQLESGGLNGRPSKLPDVCYSWWVLSSLAILGKLGSIDFAKLRDFILKAQDPDNGGISDRPDNEVDVFHTVFGVAGLSLMNYENLEPIDPIYCMPCAVTKNFKKYSVDYQ</sequence>
<comment type="catalytic activity">
    <reaction evidence="9 11">
        <text>geranylgeranyl diphosphate + L-cysteinyl-[protein] = S-geranylgeranyl-L-cysteinyl-[protein] + diphosphate</text>
        <dbReference type="Rhea" id="RHEA:21240"/>
        <dbReference type="Rhea" id="RHEA-COMP:10131"/>
        <dbReference type="Rhea" id="RHEA-COMP:11537"/>
        <dbReference type="ChEBI" id="CHEBI:29950"/>
        <dbReference type="ChEBI" id="CHEBI:33019"/>
        <dbReference type="ChEBI" id="CHEBI:57533"/>
        <dbReference type="ChEBI" id="CHEBI:86021"/>
        <dbReference type="EC" id="2.5.1.60"/>
    </reaction>
</comment>
<dbReference type="Pfam" id="PF00432">
    <property type="entry name" value="Prenyltrans"/>
    <property type="match status" value="1"/>
</dbReference>
<keyword evidence="6 11" id="KW-0479">Metal-binding</keyword>
<comment type="caution">
    <text evidence="13">The sequence shown here is derived from an EMBL/GenBank/DDBJ whole genome shotgun (WGS) entry which is preliminary data.</text>
</comment>
<comment type="subunit">
    <text evidence="2">Heterodimer of an alpha and a beta subunit.</text>
</comment>
<evidence type="ECO:0000256" key="10">
    <source>
        <dbReference type="ARBA" id="ARBA00069127"/>
    </source>
</evidence>
<dbReference type="GO" id="GO:0004663">
    <property type="term" value="F:Rab geranylgeranyltransferase activity"/>
    <property type="evidence" value="ECO:0007669"/>
    <property type="project" value="UniProtKB-UniRule"/>
</dbReference>
<evidence type="ECO:0000256" key="2">
    <source>
        <dbReference type="ARBA" id="ARBA00011355"/>
    </source>
</evidence>
<protein>
    <recommendedName>
        <fullName evidence="10 11">Geranylgeranyl transferase type-2 subunit beta</fullName>
        <ecNumber evidence="3 11">2.5.1.60</ecNumber>
    </recommendedName>
</protein>
<comment type="function">
    <text evidence="11">Catalyzes the transfer of a geranylgeranyl moiety from geranylgeranyl diphosphate to both cysteines of proteins with the C-terminal sequence -XXCC, -XCXC and -CCXX.</text>
</comment>
<feature type="domain" description="Prenyltransferase alpha-alpha toroid" evidence="12">
    <location>
        <begin position="6"/>
        <end position="311"/>
    </location>
</feature>
<evidence type="ECO:0000256" key="7">
    <source>
        <dbReference type="ARBA" id="ARBA00022737"/>
    </source>
</evidence>
<dbReference type="AlphaFoldDB" id="A0A1E5R4U7"/>
<dbReference type="PANTHER" id="PTHR11774:SF11">
    <property type="entry name" value="GERANYLGERANYL TRANSFERASE TYPE-2 SUBUNIT BETA"/>
    <property type="match status" value="1"/>
</dbReference>